<feature type="compositionally biased region" description="Low complexity" evidence="1">
    <location>
        <begin position="19"/>
        <end position="38"/>
    </location>
</feature>
<dbReference type="Proteomes" id="UP000249464">
    <property type="component" value="Unassembled WGS sequence"/>
</dbReference>
<dbReference type="EMBL" id="FQNC01000012">
    <property type="protein sequence ID" value="SGY14379.1"/>
    <property type="molecule type" value="Genomic_DNA"/>
</dbReference>
<dbReference type="AlphaFoldDB" id="A0A2X0MBV6"/>
<feature type="region of interest" description="Disordered" evidence="1">
    <location>
        <begin position="1"/>
        <end position="39"/>
    </location>
</feature>
<feature type="compositionally biased region" description="Basic and acidic residues" evidence="1">
    <location>
        <begin position="147"/>
        <end position="171"/>
    </location>
</feature>
<organism evidence="2 3">
    <name type="scientific">Microbotryum silenes-dioicae</name>
    <dbReference type="NCBI Taxonomy" id="796604"/>
    <lineage>
        <taxon>Eukaryota</taxon>
        <taxon>Fungi</taxon>
        <taxon>Dikarya</taxon>
        <taxon>Basidiomycota</taxon>
        <taxon>Pucciniomycotina</taxon>
        <taxon>Microbotryomycetes</taxon>
        <taxon>Microbotryales</taxon>
        <taxon>Microbotryaceae</taxon>
        <taxon>Microbotryum</taxon>
    </lineage>
</organism>
<keyword evidence="3" id="KW-1185">Reference proteome</keyword>
<evidence type="ECO:0000313" key="2">
    <source>
        <dbReference type="EMBL" id="SGY14379.1"/>
    </source>
</evidence>
<reference evidence="2 3" key="1">
    <citation type="submission" date="2016-11" db="EMBL/GenBank/DDBJ databases">
        <authorList>
            <person name="Jaros S."/>
            <person name="Januszkiewicz K."/>
            <person name="Wedrychowicz H."/>
        </authorList>
    </citation>
    <scope>NUCLEOTIDE SEQUENCE [LARGE SCALE GENOMIC DNA]</scope>
</reference>
<sequence>MSASPLATTKPKHFPSPSPAASTSSPATTTSTLTTTTTKPNSRWLATDYAFSLFSRLIHVTKDNVFSNDGSFLTRFKKVDPIQGATEEKKRVQQQLLRKKAADERFKNRGKRPLITPTSATTNSTTDPATHDTSSTKKAKTSSNPDEQDRSEYQKEVDRLKRAGGLRDEGYAVRPVLK</sequence>
<proteinExistence type="predicted"/>
<protein>
    <submittedName>
        <fullName evidence="2">BQ5605_C010g06162 protein</fullName>
    </submittedName>
</protein>
<evidence type="ECO:0000256" key="1">
    <source>
        <dbReference type="SAM" id="MobiDB-lite"/>
    </source>
</evidence>
<gene>
    <name evidence="2" type="primary">BQ5605_C010g06162</name>
    <name evidence="2" type="ORF">BQ5605_C010G06162</name>
</gene>
<accession>A0A2X0MBV6</accession>
<feature type="region of interest" description="Disordered" evidence="1">
    <location>
        <begin position="81"/>
        <end position="178"/>
    </location>
</feature>
<evidence type="ECO:0000313" key="3">
    <source>
        <dbReference type="Proteomes" id="UP000249464"/>
    </source>
</evidence>
<name>A0A2X0MBV6_9BASI</name>
<feature type="compositionally biased region" description="Low complexity" evidence="1">
    <location>
        <begin position="116"/>
        <end position="133"/>
    </location>
</feature>